<evidence type="ECO:0000313" key="4">
    <source>
        <dbReference type="EMBL" id="OZI78365.1"/>
    </source>
</evidence>
<dbReference type="InterPro" id="IPR015995">
    <property type="entry name" value="MlrC_N"/>
</dbReference>
<dbReference type="EMBL" id="NEVT01000004">
    <property type="protein sequence ID" value="OZI78365.1"/>
    <property type="molecule type" value="Genomic_DNA"/>
</dbReference>
<dbReference type="PIRSF" id="PIRSF012702">
    <property type="entry name" value="UCP012702"/>
    <property type="match status" value="1"/>
</dbReference>
<dbReference type="InterPro" id="IPR009197">
    <property type="entry name" value="MlrC"/>
</dbReference>
<keyword evidence="1" id="KW-0378">Hydrolase</keyword>
<dbReference type="Pfam" id="PF07171">
    <property type="entry name" value="MlrC_C"/>
    <property type="match status" value="1"/>
</dbReference>
<dbReference type="Pfam" id="PF07364">
    <property type="entry name" value="DUF1485"/>
    <property type="match status" value="1"/>
</dbReference>
<evidence type="ECO:0000259" key="2">
    <source>
        <dbReference type="Pfam" id="PF07171"/>
    </source>
</evidence>
<evidence type="ECO:0000259" key="3">
    <source>
        <dbReference type="Pfam" id="PF07364"/>
    </source>
</evidence>
<proteinExistence type="inferred from homology"/>
<keyword evidence="1" id="KW-0479">Metal-binding</keyword>
<feature type="domain" description="Microcystin LR degradation protein MlrC C-terminal" evidence="2">
    <location>
        <begin position="298"/>
        <end position="475"/>
    </location>
</feature>
<comment type="cofactor">
    <cofactor evidence="1">
        <name>Zn(2+)</name>
        <dbReference type="ChEBI" id="CHEBI:29105"/>
    </cofactor>
    <text evidence="1">Binds 1 zinc ion per subunit.</text>
</comment>
<accession>A0A261VWA0</accession>
<evidence type="ECO:0000256" key="1">
    <source>
        <dbReference type="PIRNR" id="PIRNR012702"/>
    </source>
</evidence>
<dbReference type="GO" id="GO:0008237">
    <property type="term" value="F:metallopeptidase activity"/>
    <property type="evidence" value="ECO:0007669"/>
    <property type="project" value="UniProtKB-KW"/>
</dbReference>
<gene>
    <name evidence="4" type="ORF">CAL24_09595</name>
</gene>
<name>A0A261VWA0_9BORD</name>
<reference evidence="5" key="1">
    <citation type="submission" date="2017-05" db="EMBL/GenBank/DDBJ databases">
        <title>Complete and WGS of Bordetella genogroups.</title>
        <authorList>
            <person name="Spilker T."/>
            <person name="Lipuma J."/>
        </authorList>
    </citation>
    <scope>NUCLEOTIDE SEQUENCE [LARGE SCALE GENOMIC DNA]</scope>
    <source>
        <strain evidence="5">AU8256</strain>
    </source>
</reference>
<evidence type="ECO:0000313" key="5">
    <source>
        <dbReference type="Proteomes" id="UP000215633"/>
    </source>
</evidence>
<feature type="domain" description="Microcystin LR degradation protein MlrC N-terminal" evidence="3">
    <location>
        <begin position="2"/>
        <end position="288"/>
    </location>
</feature>
<organism evidence="4 5">
    <name type="scientific">Bordetella genomosp. 2</name>
    <dbReference type="NCBI Taxonomy" id="1983456"/>
    <lineage>
        <taxon>Bacteria</taxon>
        <taxon>Pseudomonadati</taxon>
        <taxon>Pseudomonadota</taxon>
        <taxon>Betaproteobacteria</taxon>
        <taxon>Burkholderiales</taxon>
        <taxon>Alcaligenaceae</taxon>
        <taxon>Bordetella</taxon>
    </lineage>
</organism>
<dbReference type="RefSeq" id="WP_094806567.1">
    <property type="nucleotide sequence ID" value="NZ_NEVT01000004.1"/>
</dbReference>
<keyword evidence="1" id="KW-0645">Protease</keyword>
<dbReference type="Proteomes" id="UP000215633">
    <property type="component" value="Unassembled WGS sequence"/>
</dbReference>
<comment type="function">
    <text evidence="1">Involved in peptidolytic degradation of cyclic heptapeptide hepatotoxin microcystin (MC).</text>
</comment>
<dbReference type="InterPro" id="IPR010799">
    <property type="entry name" value="MlrC_C"/>
</dbReference>
<dbReference type="GO" id="GO:0006508">
    <property type="term" value="P:proteolysis"/>
    <property type="evidence" value="ECO:0007669"/>
    <property type="project" value="UniProtKB-KW"/>
</dbReference>
<keyword evidence="5" id="KW-1185">Reference proteome</keyword>
<comment type="similarity">
    <text evidence="1">Belongs to the peptidase M81 family.</text>
</comment>
<dbReference type="GO" id="GO:0046872">
    <property type="term" value="F:metal ion binding"/>
    <property type="evidence" value="ECO:0007669"/>
    <property type="project" value="UniProtKB-KW"/>
</dbReference>
<sequence>MRIAIGGLLFEGNTFSLARTSLAEFRQNYLHEGDAILSGLRGGDVEVSGALQVLQAQGAELVPLIATHGGCGGQVTRECFEALKEKLLARLRGHAVDGVFLALHGAMICEQTDDAEAELLEAVRALVGAVPIVITCDLHAHITPRLLALCDAIVGYQQYPHDDPFETGVRAAGILVRAVAGGARPVMAMKKLAMLVSPTAAGTRERTPMRAMYKAARAIEALPGVLALSYFPSTPWAEREEGGTAFVLVTDGVHPRAGEILDGLCRQLWAARAEFEPGLLDFDQAVAATAEEAGPIILSEMSDAVGAGAAGDSAYVLGRFLAMDAPGPLLVQVVDPGAVAAARRAGAGVELSCELGNRIETRYGPPVPFSGLVERLLDDGAFTYRGGLMGGITSTMGPAAVLRGARATVLVTSRPTYEYADEQYVAAGIDIRKFRYVVVKNPMNYKQAYSWAPRLVALGTPGAGRADLRKLAWTRCRRPFYPMDDSPGPLWRNN</sequence>
<protein>
    <recommendedName>
        <fullName evidence="1">Microcystinase C</fullName>
        <shortName evidence="1">MlrC</shortName>
    </recommendedName>
</protein>
<keyword evidence="1" id="KW-0482">Metalloprotease</keyword>
<dbReference type="AlphaFoldDB" id="A0A261VWA0"/>
<comment type="caution">
    <text evidence="4">The sequence shown here is derived from an EMBL/GenBank/DDBJ whole genome shotgun (WGS) entry which is preliminary data.</text>
</comment>